<dbReference type="SMART" id="SM00835">
    <property type="entry name" value="Cupin_1"/>
    <property type="match status" value="1"/>
</dbReference>
<dbReference type="GO" id="GO:0030145">
    <property type="term" value="F:manganese ion binding"/>
    <property type="evidence" value="ECO:0007669"/>
    <property type="project" value="UniProtKB-UniRule"/>
</dbReference>
<dbReference type="InterPro" id="IPR014710">
    <property type="entry name" value="RmlC-like_jellyroll"/>
</dbReference>
<keyword evidence="4" id="KW-0134">Cell wall</keyword>
<evidence type="ECO:0000256" key="6">
    <source>
        <dbReference type="ARBA" id="ARBA00022525"/>
    </source>
</evidence>
<organism evidence="20 21">
    <name type="scientific">Rubus argutus</name>
    <name type="common">Southern blackberry</name>
    <dbReference type="NCBI Taxonomy" id="59490"/>
    <lineage>
        <taxon>Eukaryota</taxon>
        <taxon>Viridiplantae</taxon>
        <taxon>Streptophyta</taxon>
        <taxon>Embryophyta</taxon>
        <taxon>Tracheophyta</taxon>
        <taxon>Spermatophyta</taxon>
        <taxon>Magnoliopsida</taxon>
        <taxon>eudicotyledons</taxon>
        <taxon>Gunneridae</taxon>
        <taxon>Pentapetalae</taxon>
        <taxon>rosids</taxon>
        <taxon>fabids</taxon>
        <taxon>Rosales</taxon>
        <taxon>Rosaceae</taxon>
        <taxon>Rosoideae</taxon>
        <taxon>Rosoideae incertae sedis</taxon>
        <taxon>Rubus</taxon>
    </lineage>
</organism>
<comment type="subcellular location">
    <subcellularLocation>
        <location evidence="1">Secreted</location>
        <location evidence="1">Cell wall</location>
    </subcellularLocation>
    <subcellularLocation>
        <location evidence="2 18">Secreted</location>
        <location evidence="2 18">Extracellular space</location>
        <location evidence="2 18">Apoplast</location>
    </subcellularLocation>
</comment>
<evidence type="ECO:0000256" key="15">
    <source>
        <dbReference type="PIRSR" id="PIRSR601929-1"/>
    </source>
</evidence>
<feature type="binding site" evidence="15">
    <location>
        <position position="109"/>
    </location>
    <ligand>
        <name>oxalate</name>
        <dbReference type="ChEBI" id="CHEBI:30623"/>
    </ligand>
</feature>
<dbReference type="PANTHER" id="PTHR31238">
    <property type="entry name" value="GERMIN-LIKE PROTEIN SUBFAMILY 3 MEMBER 3"/>
    <property type="match status" value="1"/>
</dbReference>
<keyword evidence="13" id="KW-0927">Auxin signaling pathway</keyword>
<feature type="binding site" evidence="16">
    <location>
        <position position="109"/>
    </location>
    <ligand>
        <name>Mn(2+)</name>
        <dbReference type="ChEBI" id="CHEBI:29035"/>
    </ligand>
</feature>
<comment type="similarity">
    <text evidence="3 18">Belongs to the germin family.</text>
</comment>
<dbReference type="CDD" id="cd02241">
    <property type="entry name" value="cupin_OxOx"/>
    <property type="match status" value="1"/>
</dbReference>
<dbReference type="InterPro" id="IPR011051">
    <property type="entry name" value="RmlC_Cupin_sf"/>
</dbReference>
<evidence type="ECO:0000256" key="10">
    <source>
        <dbReference type="ARBA" id="ARBA00023170"/>
    </source>
</evidence>
<feature type="binding site" evidence="15">
    <location>
        <position position="104"/>
    </location>
    <ligand>
        <name>oxalate</name>
        <dbReference type="ChEBI" id="CHEBI:30623"/>
    </ligand>
</feature>
<proteinExistence type="inferred from homology"/>
<dbReference type="GO" id="GO:0009734">
    <property type="term" value="P:auxin-activated signaling pathway"/>
    <property type="evidence" value="ECO:0007669"/>
    <property type="project" value="UniProtKB-KW"/>
</dbReference>
<evidence type="ECO:0000256" key="1">
    <source>
        <dbReference type="ARBA" id="ARBA00004191"/>
    </source>
</evidence>
<evidence type="ECO:0000259" key="19">
    <source>
        <dbReference type="SMART" id="SM00835"/>
    </source>
</evidence>
<evidence type="ECO:0000256" key="5">
    <source>
        <dbReference type="ARBA" id="ARBA00022523"/>
    </source>
</evidence>
<dbReference type="Pfam" id="PF00190">
    <property type="entry name" value="Cupin_1"/>
    <property type="match status" value="1"/>
</dbReference>
<gene>
    <name evidence="20" type="ORF">M0R45_003675</name>
</gene>
<keyword evidence="5 18" id="KW-0052">Apoplast</keyword>
<feature type="binding site" evidence="16">
    <location>
        <position position="148"/>
    </location>
    <ligand>
        <name>Mn(2+)</name>
        <dbReference type="ChEBI" id="CHEBI:29035"/>
    </ligand>
</feature>
<sequence length="210" mass="22335">MMTFPVLFVFCLIFSSSYAAVQDFCVANYTAPQSPAGYFCKNPANVTVDDFVYTGLEVAGNASKINKVRLNTAFVSQFPGLNGLGLSLARADLAVGGSIPLHTHHGATEIILVAEGTVVLGFIDSNNKVYLKTLNKGDILVIPPGLLHFQVNGGNSPALEFAFFSSADPGVQILENSLFLSNLPTELIAQTTFLDTAQIKKLKGFLGGTN</sequence>
<feature type="binding site" evidence="16">
    <location>
        <position position="102"/>
    </location>
    <ligand>
        <name>Mn(2+)</name>
        <dbReference type="ChEBI" id="CHEBI:29035"/>
    </ligand>
</feature>
<feature type="binding site" evidence="16">
    <location>
        <position position="104"/>
    </location>
    <ligand>
        <name>Mn(2+)</name>
        <dbReference type="ChEBI" id="CHEBI:29035"/>
    </ligand>
</feature>
<feature type="chain" id="PRO_5043091171" description="Germin-like protein" evidence="18">
    <location>
        <begin position="20"/>
        <end position="210"/>
    </location>
</feature>
<dbReference type="GO" id="GO:0048046">
    <property type="term" value="C:apoplast"/>
    <property type="evidence" value="ECO:0007669"/>
    <property type="project" value="UniProtKB-SubCell"/>
</dbReference>
<evidence type="ECO:0000256" key="13">
    <source>
        <dbReference type="ARBA" id="ARBA00023294"/>
    </source>
</evidence>
<comment type="caution">
    <text evidence="20">The sequence shown here is derived from an EMBL/GenBank/DDBJ whole genome shotgun (WGS) entry which is preliminary data.</text>
</comment>
<keyword evidence="11" id="KW-0325">Glycoprotein</keyword>
<protein>
    <recommendedName>
        <fullName evidence="18">Germin-like protein</fullName>
    </recommendedName>
</protein>
<dbReference type="SUPFAM" id="SSF51182">
    <property type="entry name" value="RmlC-like cupins"/>
    <property type="match status" value="1"/>
</dbReference>
<keyword evidence="12 15" id="KW-0464">Manganese</keyword>
<feature type="disulfide bond" evidence="17">
    <location>
        <begin position="25"/>
        <end position="40"/>
    </location>
</feature>
<evidence type="ECO:0000256" key="9">
    <source>
        <dbReference type="ARBA" id="ARBA00023157"/>
    </source>
</evidence>
<dbReference type="FunFam" id="2.60.120.10:FF:000047">
    <property type="entry name" value="Auxin-binding protein ABP19a"/>
    <property type="match status" value="1"/>
</dbReference>
<reference evidence="20 21" key="1">
    <citation type="journal article" date="2023" name="G3 (Bethesda)">
        <title>A chromosome-length genome assembly and annotation of blackberry (Rubus argutus, cv. 'Hillquist').</title>
        <authorList>
            <person name="Bruna T."/>
            <person name="Aryal R."/>
            <person name="Dudchenko O."/>
            <person name="Sargent D.J."/>
            <person name="Mead D."/>
            <person name="Buti M."/>
            <person name="Cavallini A."/>
            <person name="Hytonen T."/>
            <person name="Andres J."/>
            <person name="Pham M."/>
            <person name="Weisz D."/>
            <person name="Mascagni F."/>
            <person name="Usai G."/>
            <person name="Natali L."/>
            <person name="Bassil N."/>
            <person name="Fernandez G.E."/>
            <person name="Lomsadze A."/>
            <person name="Armour M."/>
            <person name="Olukolu B."/>
            <person name="Poorten T."/>
            <person name="Britton C."/>
            <person name="Davik J."/>
            <person name="Ashrafi H."/>
            <person name="Aiden E.L."/>
            <person name="Borodovsky M."/>
            <person name="Worthington M."/>
        </authorList>
    </citation>
    <scope>NUCLEOTIDE SEQUENCE [LARGE SCALE GENOMIC DNA]</scope>
    <source>
        <strain evidence="20">PI 553951</strain>
    </source>
</reference>
<evidence type="ECO:0000256" key="8">
    <source>
        <dbReference type="ARBA" id="ARBA00022729"/>
    </source>
</evidence>
<evidence type="ECO:0000256" key="7">
    <source>
        <dbReference type="ARBA" id="ARBA00022723"/>
    </source>
</evidence>
<dbReference type="AlphaFoldDB" id="A0AAW1YGX6"/>
<evidence type="ECO:0000256" key="12">
    <source>
        <dbReference type="ARBA" id="ARBA00023211"/>
    </source>
</evidence>
<evidence type="ECO:0000256" key="4">
    <source>
        <dbReference type="ARBA" id="ARBA00022512"/>
    </source>
</evidence>
<feature type="signal peptide" evidence="18">
    <location>
        <begin position="1"/>
        <end position="19"/>
    </location>
</feature>
<keyword evidence="10" id="KW-0675">Receptor</keyword>
<dbReference type="Gene3D" id="2.60.120.10">
    <property type="entry name" value="Jelly Rolls"/>
    <property type="match status" value="1"/>
</dbReference>
<feature type="domain" description="Cupin type-1" evidence="19">
    <location>
        <begin position="54"/>
        <end position="200"/>
    </location>
</feature>
<dbReference type="EMBL" id="JBEDUW010000001">
    <property type="protein sequence ID" value="KAK9948087.1"/>
    <property type="molecule type" value="Genomic_DNA"/>
</dbReference>
<evidence type="ECO:0000313" key="20">
    <source>
        <dbReference type="EMBL" id="KAK9948087.1"/>
    </source>
</evidence>
<dbReference type="PRINTS" id="PR00325">
    <property type="entry name" value="GERMIN"/>
</dbReference>
<evidence type="ECO:0000256" key="17">
    <source>
        <dbReference type="PIRSR" id="PIRSR601929-3"/>
    </source>
</evidence>
<keyword evidence="21" id="KW-1185">Reference proteome</keyword>
<evidence type="ECO:0000256" key="14">
    <source>
        <dbReference type="ARBA" id="ARBA00060231"/>
    </source>
</evidence>
<evidence type="ECO:0000256" key="11">
    <source>
        <dbReference type="ARBA" id="ARBA00023180"/>
    </source>
</evidence>
<keyword evidence="9 17" id="KW-1015">Disulfide bond</keyword>
<evidence type="ECO:0000256" key="3">
    <source>
        <dbReference type="ARBA" id="ARBA00007456"/>
    </source>
</evidence>
<keyword evidence="8 18" id="KW-0732">Signal</keyword>
<dbReference type="InterPro" id="IPR001929">
    <property type="entry name" value="Germin"/>
</dbReference>
<evidence type="ECO:0000256" key="2">
    <source>
        <dbReference type="ARBA" id="ARBA00004271"/>
    </source>
</evidence>
<keyword evidence="6 18" id="KW-0964">Secreted</keyword>
<dbReference type="InterPro" id="IPR006045">
    <property type="entry name" value="Cupin_1"/>
</dbReference>
<evidence type="ECO:0000313" key="21">
    <source>
        <dbReference type="Proteomes" id="UP001457282"/>
    </source>
</evidence>
<name>A0AAW1YGX6_RUBAR</name>
<keyword evidence="7 15" id="KW-0479">Metal-binding</keyword>
<dbReference type="Proteomes" id="UP001457282">
    <property type="component" value="Unassembled WGS sequence"/>
</dbReference>
<comment type="function">
    <text evidence="14">Probable receptor for the plant growth-promoting hormone auxin.</text>
</comment>
<evidence type="ECO:0000256" key="16">
    <source>
        <dbReference type="PIRSR" id="PIRSR601929-2"/>
    </source>
</evidence>
<accession>A0AAW1YGX6</accession>
<evidence type="ECO:0000256" key="18">
    <source>
        <dbReference type="RuleBase" id="RU366015"/>
    </source>
</evidence>